<dbReference type="PANTHER" id="PTHR46093">
    <property type="entry name" value="ACYL-COA-BINDING DOMAIN-CONTAINING PROTEIN 5"/>
    <property type="match status" value="1"/>
</dbReference>
<dbReference type="InterPro" id="IPR015915">
    <property type="entry name" value="Kelch-typ_b-propeller"/>
</dbReference>
<dbReference type="Pfam" id="PF01344">
    <property type="entry name" value="Kelch_1"/>
    <property type="match status" value="1"/>
</dbReference>
<dbReference type="InterPro" id="IPR006652">
    <property type="entry name" value="Kelch_1"/>
</dbReference>
<dbReference type="SUPFAM" id="SSF117281">
    <property type="entry name" value="Kelch motif"/>
    <property type="match status" value="2"/>
</dbReference>
<keyword evidence="1" id="KW-0880">Kelch repeat</keyword>
<evidence type="ECO:0000313" key="4">
    <source>
        <dbReference type="EMBL" id="CCC49963.1"/>
    </source>
</evidence>
<reference evidence="4" key="1">
    <citation type="journal article" date="2012" name="Proc. Natl. Acad. Sci. U.S.A.">
        <title>Antigenic diversity is generated by distinct evolutionary mechanisms in African trypanosome species.</title>
        <authorList>
            <person name="Jackson A.P."/>
            <person name="Berry A."/>
            <person name="Aslett M."/>
            <person name="Allison H.C."/>
            <person name="Burton P."/>
            <person name="Vavrova-Anderson J."/>
            <person name="Brown R."/>
            <person name="Browne H."/>
            <person name="Corton N."/>
            <person name="Hauser H."/>
            <person name="Gamble J."/>
            <person name="Gilderthorp R."/>
            <person name="Marcello L."/>
            <person name="McQuillan J."/>
            <person name="Otto T.D."/>
            <person name="Quail M.A."/>
            <person name="Sanders M.J."/>
            <person name="van Tonder A."/>
            <person name="Ginger M.L."/>
            <person name="Field M.C."/>
            <person name="Barry J.D."/>
            <person name="Hertz-Fowler C."/>
            <person name="Berriman M."/>
        </authorList>
    </citation>
    <scope>NUCLEOTIDE SEQUENCE</scope>
    <source>
        <strain evidence="4">Y486</strain>
    </source>
</reference>
<sequence>MTLCNSASRWRSVQCKGVIPPGRIGHTLCANTDQSKVFLYGGVNDKNESISNYLDDFYSFDVQTKTWTKIEMTGQLQSSRAFHSAVHYEGSIYIFGGCNGRGRFNKLFSISESGVCGQVVSSTSAPATRYCHSVSLVDTFMYIFAGKCGGRNSNRRLSDLYCFDFSRKTWEECTQLGAKPSARSAHAAFTCGRNMIIFGGRNTSGVCCEDMYSYNYDTNMWRVIEVHNSAALFGRARNSVVVHNGRVVVFGGWNGKKKLNDLFTYLVDANTIEMAHEPDDNCPSRRECHVAVVCKNTMLVFGGRFRGEFMCDTSELDLGHKTLKQSCRDWLIDNCMKEGADLECMQRLPLRLRQFVNTWRELTVKVPKVDPATLPPVVNAQNEAMSSENNSQHE</sequence>
<evidence type="ECO:0000256" key="2">
    <source>
        <dbReference type="ARBA" id="ARBA00022737"/>
    </source>
</evidence>
<proteinExistence type="predicted"/>
<protein>
    <submittedName>
        <fullName evidence="4">Uncharacterized protein</fullName>
    </submittedName>
</protein>
<accession>G0U1K6</accession>
<dbReference type="AlphaFoldDB" id="G0U1K6"/>
<dbReference type="VEuPathDB" id="TriTrypDB:TvY486_0805700"/>
<dbReference type="Gene3D" id="2.120.10.80">
    <property type="entry name" value="Kelch-type beta propeller"/>
    <property type="match status" value="2"/>
</dbReference>
<dbReference type="PANTHER" id="PTHR46093:SF18">
    <property type="entry name" value="FIBRONECTIN TYPE-III DOMAIN-CONTAINING PROTEIN"/>
    <property type="match status" value="1"/>
</dbReference>
<dbReference type="EMBL" id="HE573024">
    <property type="protein sequence ID" value="CCC49963.1"/>
    <property type="molecule type" value="Genomic_DNA"/>
</dbReference>
<organism evidence="4">
    <name type="scientific">Trypanosoma vivax (strain Y486)</name>
    <dbReference type="NCBI Taxonomy" id="1055687"/>
    <lineage>
        <taxon>Eukaryota</taxon>
        <taxon>Discoba</taxon>
        <taxon>Euglenozoa</taxon>
        <taxon>Kinetoplastea</taxon>
        <taxon>Metakinetoplastina</taxon>
        <taxon>Trypanosomatida</taxon>
        <taxon>Trypanosomatidae</taxon>
        <taxon>Trypanosoma</taxon>
        <taxon>Duttonella</taxon>
    </lineage>
</organism>
<feature type="region of interest" description="Disordered" evidence="3">
    <location>
        <begin position="371"/>
        <end position="394"/>
    </location>
</feature>
<evidence type="ECO:0000256" key="1">
    <source>
        <dbReference type="ARBA" id="ARBA00022441"/>
    </source>
</evidence>
<dbReference type="Pfam" id="PF24681">
    <property type="entry name" value="Kelch_KLHDC2_KLHL20_DRC7"/>
    <property type="match status" value="1"/>
</dbReference>
<name>G0U1K6_TRYVY</name>
<feature type="compositionally biased region" description="Polar residues" evidence="3">
    <location>
        <begin position="379"/>
        <end position="394"/>
    </location>
</feature>
<evidence type="ECO:0000256" key="3">
    <source>
        <dbReference type="SAM" id="MobiDB-lite"/>
    </source>
</evidence>
<keyword evidence="2" id="KW-0677">Repeat</keyword>
<dbReference type="OMA" id="GWFNDLF"/>
<dbReference type="SMART" id="SM00612">
    <property type="entry name" value="Kelch"/>
    <property type="match status" value="3"/>
</dbReference>
<gene>
    <name evidence="4" type="ORF">TVY486_0805700</name>
</gene>